<protein>
    <recommendedName>
        <fullName evidence="3 10">Heme chaperone HemW</fullName>
    </recommendedName>
</protein>
<dbReference type="PANTHER" id="PTHR13932:SF5">
    <property type="entry name" value="RADICAL S-ADENOSYL METHIONINE DOMAIN-CONTAINING PROTEIN 1, MITOCHONDRIAL"/>
    <property type="match status" value="1"/>
</dbReference>
<evidence type="ECO:0000256" key="5">
    <source>
        <dbReference type="ARBA" id="ARBA00022691"/>
    </source>
</evidence>
<dbReference type="GO" id="GO:0051539">
    <property type="term" value="F:4 iron, 4 sulfur cluster binding"/>
    <property type="evidence" value="ECO:0007669"/>
    <property type="project" value="UniProtKB-UniRule"/>
</dbReference>
<dbReference type="PANTHER" id="PTHR13932">
    <property type="entry name" value="COPROPORPHYRINIGEN III OXIDASE"/>
    <property type="match status" value="1"/>
</dbReference>
<dbReference type="GO" id="GO:0046872">
    <property type="term" value="F:metal ion binding"/>
    <property type="evidence" value="ECO:0007669"/>
    <property type="project" value="UniProtKB-UniRule"/>
</dbReference>
<dbReference type="SFLD" id="SFLDG01065">
    <property type="entry name" value="anaerobic_coproporphyrinogen-I"/>
    <property type="match status" value="1"/>
</dbReference>
<dbReference type="Proteomes" id="UP000885986">
    <property type="component" value="Unassembled WGS sequence"/>
</dbReference>
<dbReference type="NCBIfam" id="TIGR00539">
    <property type="entry name" value="hemN_rel"/>
    <property type="match status" value="1"/>
</dbReference>
<evidence type="ECO:0000256" key="6">
    <source>
        <dbReference type="ARBA" id="ARBA00022723"/>
    </source>
</evidence>
<keyword evidence="9 10" id="KW-0143">Chaperone</keyword>
<evidence type="ECO:0000256" key="1">
    <source>
        <dbReference type="ARBA" id="ARBA00001966"/>
    </source>
</evidence>
<dbReference type="GO" id="GO:0004109">
    <property type="term" value="F:coproporphyrinogen oxidase activity"/>
    <property type="evidence" value="ECO:0007669"/>
    <property type="project" value="InterPro"/>
</dbReference>
<evidence type="ECO:0000313" key="12">
    <source>
        <dbReference type="EMBL" id="HET97643.1"/>
    </source>
</evidence>
<proteinExistence type="inferred from homology"/>
<gene>
    <name evidence="12" type="primary">hemW</name>
    <name evidence="12" type="ORF">ENN98_02900</name>
</gene>
<evidence type="ECO:0000256" key="9">
    <source>
        <dbReference type="ARBA" id="ARBA00023186"/>
    </source>
</evidence>
<feature type="domain" description="Radical SAM core" evidence="11">
    <location>
        <begin position="3"/>
        <end position="246"/>
    </location>
</feature>
<evidence type="ECO:0000256" key="8">
    <source>
        <dbReference type="ARBA" id="ARBA00023014"/>
    </source>
</evidence>
<dbReference type="SFLD" id="SFLDG01082">
    <property type="entry name" value="B12-binding_domain_containing"/>
    <property type="match status" value="1"/>
</dbReference>
<evidence type="ECO:0000256" key="7">
    <source>
        <dbReference type="ARBA" id="ARBA00023004"/>
    </source>
</evidence>
<dbReference type="SUPFAM" id="SSF102114">
    <property type="entry name" value="Radical SAM enzymes"/>
    <property type="match status" value="1"/>
</dbReference>
<dbReference type="Gene3D" id="3.20.20.70">
    <property type="entry name" value="Aldolase class I"/>
    <property type="match status" value="1"/>
</dbReference>
<keyword evidence="4 10" id="KW-0349">Heme</keyword>
<accession>A0A7C2TIA8</accession>
<dbReference type="EMBL" id="DSDS01000064">
    <property type="protein sequence ID" value="HET97643.1"/>
    <property type="molecule type" value="Genomic_DNA"/>
</dbReference>
<dbReference type="InterPro" id="IPR058240">
    <property type="entry name" value="rSAM_sf"/>
</dbReference>
<dbReference type="SFLD" id="SFLDS00029">
    <property type="entry name" value="Radical_SAM"/>
    <property type="match status" value="1"/>
</dbReference>
<dbReference type="AlphaFoldDB" id="A0A7C2TIA8"/>
<keyword evidence="10" id="KW-0004">4Fe-4S</keyword>
<dbReference type="Pfam" id="PF06969">
    <property type="entry name" value="HemN_C"/>
    <property type="match status" value="1"/>
</dbReference>
<sequence length="386" mass="42195">MPTDPPGLTTLPGIYVHIPFCLSKCDYCAFVSLPCRRPPGSYLQAVLRQARQLAELTWSREQVFGSLFIGGGTPTIYPPEQLAALLGELGGLFRLEADAEITVESNPNTLSLEGLQQLRRAGVNRLSIGVQSFDDQLLRAVGRGHDRATALAAIARVRQAGFENFNLDLIYGLPGQSAEQFRADLATALEAEPTHLALYQLTPEEGTPLAARLAAGEQTLPDDDQCATMEESARKLLGAMVYEQYEISNYCQPGYQCRHNLNYWRNGSYLGLGAAAFSCLDGLRIGNVRGPGLYRRLLAAGQAPYATAEALGREAAFRETVIMGLRLSRGVEIAELERRFALTPQAYYGTMLTRLLDLGLLTLEEGRLALSERAFPLANQVLSQLV</sequence>
<comment type="cofactor">
    <cofactor evidence="1">
        <name>[4Fe-4S] cluster</name>
        <dbReference type="ChEBI" id="CHEBI:49883"/>
    </cofactor>
</comment>
<name>A0A7C2TIA8_9BACT</name>
<reference evidence="12" key="1">
    <citation type="journal article" date="2020" name="mSystems">
        <title>Genome- and Community-Level Interaction Insights into Carbon Utilization and Element Cycling Functions of Hydrothermarchaeota in Hydrothermal Sediment.</title>
        <authorList>
            <person name="Zhou Z."/>
            <person name="Liu Y."/>
            <person name="Xu W."/>
            <person name="Pan J."/>
            <person name="Luo Z.H."/>
            <person name="Li M."/>
        </authorList>
    </citation>
    <scope>NUCLEOTIDE SEQUENCE [LARGE SCALE GENOMIC DNA]</scope>
    <source>
        <strain evidence="12">SpSt-1224</strain>
    </source>
</reference>
<dbReference type="Pfam" id="PF04055">
    <property type="entry name" value="Radical_SAM"/>
    <property type="match status" value="1"/>
</dbReference>
<dbReference type="InterPro" id="IPR004559">
    <property type="entry name" value="HemW-like"/>
</dbReference>
<evidence type="ECO:0000259" key="11">
    <source>
        <dbReference type="PROSITE" id="PS51918"/>
    </source>
</evidence>
<dbReference type="InterPro" id="IPR007197">
    <property type="entry name" value="rSAM"/>
</dbReference>
<dbReference type="InterPro" id="IPR034505">
    <property type="entry name" value="Coproporphyrinogen-III_oxidase"/>
</dbReference>
<dbReference type="PROSITE" id="PS51918">
    <property type="entry name" value="RADICAL_SAM"/>
    <property type="match status" value="1"/>
</dbReference>
<dbReference type="GO" id="GO:0006779">
    <property type="term" value="P:porphyrin-containing compound biosynthetic process"/>
    <property type="evidence" value="ECO:0007669"/>
    <property type="project" value="InterPro"/>
</dbReference>
<keyword evidence="5 10" id="KW-0949">S-adenosyl-L-methionine</keyword>
<comment type="function">
    <text evidence="10">Probably acts as a heme chaperone, transferring heme to an unknown acceptor. Binds one molecule of heme per monomer, possibly covalently. Binds 1 [4Fe-4S] cluster. The cluster is coordinated with 3 cysteines and an exchangeable S-adenosyl-L-methionine.</text>
</comment>
<dbReference type="SMART" id="SM00729">
    <property type="entry name" value="Elp3"/>
    <property type="match status" value="1"/>
</dbReference>
<dbReference type="SFLD" id="SFLDF00562">
    <property type="entry name" value="HemN-like__clustered_with_heat"/>
    <property type="match status" value="1"/>
</dbReference>
<evidence type="ECO:0000256" key="2">
    <source>
        <dbReference type="ARBA" id="ARBA00006100"/>
    </source>
</evidence>
<dbReference type="CDD" id="cd01335">
    <property type="entry name" value="Radical_SAM"/>
    <property type="match status" value="1"/>
</dbReference>
<keyword evidence="10" id="KW-0963">Cytoplasm</keyword>
<comment type="subcellular location">
    <subcellularLocation>
        <location evidence="10">Cytoplasm</location>
    </subcellularLocation>
</comment>
<keyword evidence="8 10" id="KW-0411">Iron-sulfur</keyword>
<keyword evidence="7 10" id="KW-0408">Iron</keyword>
<comment type="caution">
    <text evidence="12">The sequence shown here is derived from an EMBL/GenBank/DDBJ whole genome shotgun (WGS) entry which is preliminary data.</text>
</comment>
<evidence type="ECO:0000256" key="3">
    <source>
        <dbReference type="ARBA" id="ARBA00017228"/>
    </source>
</evidence>
<dbReference type="SFLD" id="SFLDF00288">
    <property type="entry name" value="HemN-like__clustered_with_nucl"/>
    <property type="match status" value="1"/>
</dbReference>
<evidence type="ECO:0000256" key="4">
    <source>
        <dbReference type="ARBA" id="ARBA00022617"/>
    </source>
</evidence>
<keyword evidence="6 10" id="KW-0479">Metal-binding</keyword>
<dbReference type="InterPro" id="IPR013785">
    <property type="entry name" value="Aldolase_TIM"/>
</dbReference>
<dbReference type="InterPro" id="IPR010723">
    <property type="entry name" value="HemN_C"/>
</dbReference>
<dbReference type="GO" id="GO:0005737">
    <property type="term" value="C:cytoplasm"/>
    <property type="evidence" value="ECO:0007669"/>
    <property type="project" value="UniProtKB-SubCell"/>
</dbReference>
<dbReference type="InterPro" id="IPR006638">
    <property type="entry name" value="Elp3/MiaA/NifB-like_rSAM"/>
</dbReference>
<comment type="similarity">
    <text evidence="2">Belongs to the anaerobic coproporphyrinogen-III oxidase family. HemW subfamily.</text>
</comment>
<evidence type="ECO:0000256" key="10">
    <source>
        <dbReference type="RuleBase" id="RU364116"/>
    </source>
</evidence>
<organism evidence="12">
    <name type="scientific">Desulfurivibrio alkaliphilus</name>
    <dbReference type="NCBI Taxonomy" id="427923"/>
    <lineage>
        <taxon>Bacteria</taxon>
        <taxon>Pseudomonadati</taxon>
        <taxon>Thermodesulfobacteriota</taxon>
        <taxon>Desulfobulbia</taxon>
        <taxon>Desulfobulbales</taxon>
        <taxon>Desulfobulbaceae</taxon>
        <taxon>Desulfurivibrio</taxon>
    </lineage>
</organism>